<evidence type="ECO:0000313" key="3">
    <source>
        <dbReference type="Proteomes" id="UP000199039"/>
    </source>
</evidence>
<dbReference type="PANTHER" id="PTHR43135:SF3">
    <property type="entry name" value="ALPHA-D-RIBOSE 1-METHYLPHOSPHONATE 5-TRIPHOSPHATE DIPHOSPHATASE"/>
    <property type="match status" value="1"/>
</dbReference>
<proteinExistence type="predicted"/>
<dbReference type="Gene3D" id="3.20.20.140">
    <property type="entry name" value="Metal-dependent hydrolases"/>
    <property type="match status" value="1"/>
</dbReference>
<dbReference type="AlphaFoldDB" id="A0A1G6JC33"/>
<reference evidence="2 3" key="1">
    <citation type="submission" date="2016-09" db="EMBL/GenBank/DDBJ databases">
        <authorList>
            <person name="Capua I."/>
            <person name="De Benedictis P."/>
            <person name="Joannis T."/>
            <person name="Lombin L.H."/>
            <person name="Cattoli G."/>
        </authorList>
    </citation>
    <scope>NUCLEOTIDE SEQUENCE [LARGE SCALE GENOMIC DNA]</scope>
    <source>
        <strain evidence="2 3">ISLP-3</strain>
    </source>
</reference>
<dbReference type="SUPFAM" id="SSF51556">
    <property type="entry name" value="Metallo-dependent hydrolases"/>
    <property type="match status" value="1"/>
</dbReference>
<dbReference type="STRING" id="1814289.SAMN05216410_1287"/>
<dbReference type="GO" id="GO:0016810">
    <property type="term" value="F:hydrolase activity, acting on carbon-nitrogen (but not peptide) bonds"/>
    <property type="evidence" value="ECO:0007669"/>
    <property type="project" value="InterPro"/>
</dbReference>
<dbReference type="Proteomes" id="UP000199039">
    <property type="component" value="Unassembled WGS sequence"/>
</dbReference>
<dbReference type="SUPFAM" id="SSF51338">
    <property type="entry name" value="Composite domain of metallo-dependent hydrolases"/>
    <property type="match status" value="1"/>
</dbReference>
<feature type="domain" description="Amidohydrolase-related" evidence="1">
    <location>
        <begin position="64"/>
        <end position="393"/>
    </location>
</feature>
<accession>A0A1G6JC33</accession>
<dbReference type="Gene3D" id="2.30.40.10">
    <property type="entry name" value="Urease, subunit C, domain 1"/>
    <property type="match status" value="1"/>
</dbReference>
<dbReference type="InterPro" id="IPR006680">
    <property type="entry name" value="Amidohydro-rel"/>
</dbReference>
<name>A0A1G6JC33_9MICO</name>
<dbReference type="PANTHER" id="PTHR43135">
    <property type="entry name" value="ALPHA-D-RIBOSE 1-METHYLPHOSPHONATE 5-TRIPHOSPHATE DIPHOSPHATASE"/>
    <property type="match status" value="1"/>
</dbReference>
<gene>
    <name evidence="2" type="ORF">SAMN05216410_1287</name>
</gene>
<keyword evidence="3" id="KW-1185">Reference proteome</keyword>
<organism evidence="2 3">
    <name type="scientific">Sanguibacter gelidistatuariae</name>
    <dbReference type="NCBI Taxonomy" id="1814289"/>
    <lineage>
        <taxon>Bacteria</taxon>
        <taxon>Bacillati</taxon>
        <taxon>Actinomycetota</taxon>
        <taxon>Actinomycetes</taxon>
        <taxon>Micrococcales</taxon>
        <taxon>Sanguibacteraceae</taxon>
        <taxon>Sanguibacter</taxon>
    </lineage>
</organism>
<dbReference type="EMBL" id="FMYH01000002">
    <property type="protein sequence ID" value="SDC15466.1"/>
    <property type="molecule type" value="Genomic_DNA"/>
</dbReference>
<protein>
    <submittedName>
        <fullName evidence="2">Imidazolonepropionase</fullName>
    </submittedName>
</protein>
<dbReference type="RefSeq" id="WP_139185747.1">
    <property type="nucleotide sequence ID" value="NZ_FMYH01000002.1"/>
</dbReference>
<sequence>MSPLTAPVGLVVRGAHVMDADGAFSVARIEVSGGRIVAVERRPGAAGDERPGGSEIVEATGLWLIPGIVDCHTHLGWTTFLHDDEPEAGPGGDVRARRRALVAPALAATLRAGVTSARDAGGAEAELRDEVAAGVLPGPRLAVAVEIITAQASSGGADNGVEHLRERVRGLVARGADWIKLMATGGVMAAAGTELESAFSEEEIFAVVDEARVLGARVMVHAWGGPAVTHAIAAGAASIEHGIFLTREQAVAGAANGTVLVPTLAIYAEVAQMAERGELPSSVLDRVRRVVAAHPVAVRTAHEAGMRIVLGSDYGTTDQHGRNLTEIDHLARAGLGARHALLAATRNGAELLGGGSGLLEVGEVFDAVLLDADPRDTGIFLRPDAVVAVYQDGQKVR</sequence>
<dbReference type="Pfam" id="PF01979">
    <property type="entry name" value="Amidohydro_1"/>
    <property type="match status" value="1"/>
</dbReference>
<evidence type="ECO:0000313" key="2">
    <source>
        <dbReference type="EMBL" id="SDC15466.1"/>
    </source>
</evidence>
<dbReference type="InterPro" id="IPR032466">
    <property type="entry name" value="Metal_Hydrolase"/>
</dbReference>
<dbReference type="InterPro" id="IPR051781">
    <property type="entry name" value="Metallo-dep_Hydrolase"/>
</dbReference>
<dbReference type="InterPro" id="IPR011059">
    <property type="entry name" value="Metal-dep_hydrolase_composite"/>
</dbReference>
<dbReference type="OrthoDB" id="3189065at2"/>
<evidence type="ECO:0000259" key="1">
    <source>
        <dbReference type="Pfam" id="PF01979"/>
    </source>
</evidence>